<keyword evidence="3 5" id="KW-1133">Transmembrane helix</keyword>
<dbReference type="EMBL" id="CP055899">
    <property type="protein sequence ID" value="QKX56728.1"/>
    <property type="molecule type" value="Genomic_DNA"/>
</dbReference>
<feature type="transmembrane region" description="Helical" evidence="5">
    <location>
        <begin position="131"/>
        <end position="151"/>
    </location>
</feature>
<keyword evidence="4 5" id="KW-0472">Membrane</keyword>
<feature type="transmembrane region" description="Helical" evidence="5">
    <location>
        <begin position="32"/>
        <end position="51"/>
    </location>
</feature>
<sequence>MSTDDQLKEALKDSCHAYVAGVEPAYNYVPSLGAGIAFSVLFGLAMAIHIVQFIWKRTWWCSLFAIGAMVELLGWAARTWSAQCPYQGTAFLMQISTLIIAPTFFTAGIYVLLGRFISLLGHRSSILSPKLYLWIFCTCDVISLVVQAIGGGMASMESDKVNGNTKPGTDIMVAGIIFQLASITVFAFCAADFMRRVLNQRLLHSVQGTLTPLLAAMVFSIVCIYARSIYRTIELLQGWSGYLISHERYFIGLDGAMMVLAVVVFNVIHPGWLMPKHKSVDYESENLSNDYPMEERK</sequence>
<feature type="transmembrane region" description="Helical" evidence="5">
    <location>
        <begin position="89"/>
        <end position="111"/>
    </location>
</feature>
<dbReference type="RefSeq" id="XP_035342906.1">
    <property type="nucleotide sequence ID" value="XM_035487013.1"/>
</dbReference>
<accession>A0A7H8QSH5</accession>
<dbReference type="KEGG" id="trg:TRUGW13939_03834"/>
<dbReference type="GeneID" id="55991337"/>
<evidence type="ECO:0000256" key="1">
    <source>
        <dbReference type="ARBA" id="ARBA00004141"/>
    </source>
</evidence>
<name>A0A7H8QSH5_TALRU</name>
<dbReference type="PANTHER" id="PTHR31465">
    <property type="entry name" value="PROTEIN RTA1-RELATED"/>
    <property type="match status" value="1"/>
</dbReference>
<evidence type="ECO:0000256" key="2">
    <source>
        <dbReference type="ARBA" id="ARBA00022692"/>
    </source>
</evidence>
<evidence type="ECO:0000256" key="3">
    <source>
        <dbReference type="ARBA" id="ARBA00022989"/>
    </source>
</evidence>
<feature type="transmembrane region" description="Helical" evidence="5">
    <location>
        <begin position="249"/>
        <end position="268"/>
    </location>
</feature>
<keyword evidence="2 5" id="KW-0812">Transmembrane</keyword>
<dbReference type="OrthoDB" id="1844152at2759"/>
<dbReference type="AlphaFoldDB" id="A0A7H8QSH5"/>
<dbReference type="InterPro" id="IPR007568">
    <property type="entry name" value="RTA1"/>
</dbReference>
<keyword evidence="7" id="KW-1185">Reference proteome</keyword>
<feature type="transmembrane region" description="Helical" evidence="5">
    <location>
        <begin position="171"/>
        <end position="190"/>
    </location>
</feature>
<dbReference type="Proteomes" id="UP000509510">
    <property type="component" value="Chromosome II"/>
</dbReference>
<organism evidence="6 7">
    <name type="scientific">Talaromyces rugulosus</name>
    <name type="common">Penicillium rugulosum</name>
    <dbReference type="NCBI Taxonomy" id="121627"/>
    <lineage>
        <taxon>Eukaryota</taxon>
        <taxon>Fungi</taxon>
        <taxon>Dikarya</taxon>
        <taxon>Ascomycota</taxon>
        <taxon>Pezizomycotina</taxon>
        <taxon>Eurotiomycetes</taxon>
        <taxon>Eurotiomycetidae</taxon>
        <taxon>Eurotiales</taxon>
        <taxon>Trichocomaceae</taxon>
        <taxon>Talaromyces</taxon>
        <taxon>Talaromyces sect. Islandici</taxon>
    </lineage>
</organism>
<protein>
    <recommendedName>
        <fullName evidence="8">RTA1 domain protein</fullName>
    </recommendedName>
</protein>
<reference evidence="7" key="1">
    <citation type="submission" date="2020-06" db="EMBL/GenBank/DDBJ databases">
        <title>A chromosome-scale genome assembly of Talaromyces rugulosus W13939.</title>
        <authorList>
            <person name="Wang B."/>
            <person name="Guo L."/>
            <person name="Ye K."/>
            <person name="Wang L."/>
        </authorList>
    </citation>
    <scope>NUCLEOTIDE SEQUENCE [LARGE SCALE GENOMIC DNA]</scope>
    <source>
        <strain evidence="7">W13939</strain>
    </source>
</reference>
<evidence type="ECO:0000256" key="5">
    <source>
        <dbReference type="SAM" id="Phobius"/>
    </source>
</evidence>
<proteinExistence type="predicted"/>
<evidence type="ECO:0008006" key="8">
    <source>
        <dbReference type="Google" id="ProtNLM"/>
    </source>
</evidence>
<feature type="transmembrane region" description="Helical" evidence="5">
    <location>
        <begin position="210"/>
        <end position="229"/>
    </location>
</feature>
<evidence type="ECO:0000313" key="6">
    <source>
        <dbReference type="EMBL" id="QKX56728.1"/>
    </source>
</evidence>
<evidence type="ECO:0000256" key="4">
    <source>
        <dbReference type="ARBA" id="ARBA00023136"/>
    </source>
</evidence>
<dbReference type="Pfam" id="PF04479">
    <property type="entry name" value="RTA1"/>
    <property type="match status" value="1"/>
</dbReference>
<evidence type="ECO:0000313" key="7">
    <source>
        <dbReference type="Proteomes" id="UP000509510"/>
    </source>
</evidence>
<dbReference type="GO" id="GO:0000324">
    <property type="term" value="C:fungal-type vacuole"/>
    <property type="evidence" value="ECO:0007669"/>
    <property type="project" value="TreeGrafter"/>
</dbReference>
<dbReference type="PANTHER" id="PTHR31465:SF11">
    <property type="entry name" value="DOMAIN PROTEIN, PUTATIVE (AFU_ORTHOLOGUE AFUA_3G10770)-RELATED"/>
    <property type="match status" value="1"/>
</dbReference>
<feature type="transmembrane region" description="Helical" evidence="5">
    <location>
        <begin position="58"/>
        <end position="77"/>
    </location>
</feature>
<dbReference type="GO" id="GO:0005886">
    <property type="term" value="C:plasma membrane"/>
    <property type="evidence" value="ECO:0007669"/>
    <property type="project" value="TreeGrafter"/>
</dbReference>
<comment type="subcellular location">
    <subcellularLocation>
        <location evidence="1">Membrane</location>
        <topology evidence="1">Multi-pass membrane protein</topology>
    </subcellularLocation>
</comment>
<gene>
    <name evidence="6" type="ORF">TRUGW13939_03834</name>
</gene>